<evidence type="ECO:0000256" key="1">
    <source>
        <dbReference type="HAMAP-Rule" id="MF_02128"/>
    </source>
</evidence>
<dbReference type="PIRSF" id="PIRSF005303">
    <property type="entry name" value="Thiam_monoph_kin"/>
    <property type="match status" value="1"/>
</dbReference>
<dbReference type="Proteomes" id="UP000287224">
    <property type="component" value="Unassembled WGS sequence"/>
</dbReference>
<dbReference type="Gene3D" id="3.30.1330.10">
    <property type="entry name" value="PurM-like, N-terminal domain"/>
    <property type="match status" value="1"/>
</dbReference>
<feature type="binding site" evidence="1">
    <location>
        <position position="126"/>
    </location>
    <ligand>
        <name>Mg(2+)</name>
        <dbReference type="ChEBI" id="CHEBI:18420"/>
        <label>1</label>
    </ligand>
</feature>
<feature type="domain" description="PurM-like N-terminal" evidence="2">
    <location>
        <begin position="30"/>
        <end position="146"/>
    </location>
</feature>
<dbReference type="Pfam" id="PF02769">
    <property type="entry name" value="AIRS_C"/>
    <property type="match status" value="1"/>
</dbReference>
<feature type="binding site" evidence="1">
    <location>
        <position position="32"/>
    </location>
    <ligand>
        <name>Mg(2+)</name>
        <dbReference type="ChEBI" id="CHEBI:18420"/>
        <label>3</label>
    </ligand>
</feature>
<feature type="binding site" evidence="1">
    <location>
        <position position="78"/>
    </location>
    <ligand>
        <name>Mg(2+)</name>
        <dbReference type="ChEBI" id="CHEBI:18420"/>
        <label>2</label>
    </ligand>
</feature>
<organism evidence="4 5">
    <name type="scientific">Dictyobacter aurantiacus</name>
    <dbReference type="NCBI Taxonomy" id="1936993"/>
    <lineage>
        <taxon>Bacteria</taxon>
        <taxon>Bacillati</taxon>
        <taxon>Chloroflexota</taxon>
        <taxon>Ktedonobacteria</taxon>
        <taxon>Ktedonobacterales</taxon>
        <taxon>Dictyobacteraceae</taxon>
        <taxon>Dictyobacter</taxon>
    </lineage>
</organism>
<comment type="caution">
    <text evidence="4">The sequence shown here is derived from an EMBL/GenBank/DDBJ whole genome shotgun (WGS) entry which is preliminary data.</text>
</comment>
<protein>
    <recommendedName>
        <fullName evidence="1">Thiamine-monophosphate kinase</fullName>
        <shortName evidence="1">TMP kinase</shortName>
        <shortName evidence="1">Thiamine-phosphate kinase</shortName>
        <ecNumber evidence="1">2.7.4.16</ecNumber>
    </recommendedName>
</protein>
<feature type="binding site" evidence="1">
    <location>
        <position position="49"/>
    </location>
    <ligand>
        <name>Mg(2+)</name>
        <dbReference type="ChEBI" id="CHEBI:18420"/>
        <label>2</label>
    </ligand>
</feature>
<dbReference type="SUPFAM" id="SSF56042">
    <property type="entry name" value="PurM C-terminal domain-like"/>
    <property type="match status" value="1"/>
</dbReference>
<dbReference type="InterPro" id="IPR016188">
    <property type="entry name" value="PurM-like_N"/>
</dbReference>
<feature type="binding site" evidence="1">
    <location>
        <position position="154"/>
    </location>
    <ligand>
        <name>ATP</name>
        <dbReference type="ChEBI" id="CHEBI:30616"/>
    </ligand>
</feature>
<dbReference type="EMBL" id="BIFQ01000001">
    <property type="protein sequence ID" value="GCE06438.1"/>
    <property type="molecule type" value="Genomic_DNA"/>
</dbReference>
<feature type="binding site" evidence="1">
    <location>
        <position position="226"/>
    </location>
    <ligand>
        <name>ATP</name>
        <dbReference type="ChEBI" id="CHEBI:30616"/>
    </ligand>
</feature>
<proteinExistence type="inferred from homology"/>
<keyword evidence="1" id="KW-0808">Transferase</keyword>
<evidence type="ECO:0000259" key="2">
    <source>
        <dbReference type="Pfam" id="PF00586"/>
    </source>
</evidence>
<keyword evidence="1" id="KW-0784">Thiamine biosynthesis</keyword>
<feature type="binding site" evidence="1">
    <location>
        <position position="78"/>
    </location>
    <ligand>
        <name>Mg(2+)</name>
        <dbReference type="ChEBI" id="CHEBI:18420"/>
        <label>4</label>
    </ligand>
</feature>
<gene>
    <name evidence="1 4" type="primary">thiL</name>
    <name evidence="4" type="ORF">KDAU_37670</name>
</gene>
<evidence type="ECO:0000259" key="3">
    <source>
        <dbReference type="Pfam" id="PF02769"/>
    </source>
</evidence>
<dbReference type="Gene3D" id="3.90.650.10">
    <property type="entry name" value="PurM-like C-terminal domain"/>
    <property type="match status" value="1"/>
</dbReference>
<feature type="binding site" evidence="1">
    <location>
        <position position="49"/>
    </location>
    <ligand>
        <name>Mg(2+)</name>
        <dbReference type="ChEBI" id="CHEBI:18420"/>
        <label>1</label>
    </ligand>
</feature>
<dbReference type="SUPFAM" id="SSF55326">
    <property type="entry name" value="PurM N-terminal domain-like"/>
    <property type="match status" value="1"/>
</dbReference>
<feature type="binding site" evidence="1">
    <location>
        <position position="224"/>
    </location>
    <ligand>
        <name>Mg(2+)</name>
        <dbReference type="ChEBI" id="CHEBI:18420"/>
        <label>3</label>
    </ligand>
</feature>
<dbReference type="InterPro" id="IPR036676">
    <property type="entry name" value="PurM-like_C_sf"/>
</dbReference>
<dbReference type="GO" id="GO:0005524">
    <property type="term" value="F:ATP binding"/>
    <property type="evidence" value="ECO:0007669"/>
    <property type="project" value="UniProtKB-UniRule"/>
</dbReference>
<feature type="binding site" evidence="1">
    <location>
        <position position="227"/>
    </location>
    <ligand>
        <name>Mg(2+)</name>
        <dbReference type="ChEBI" id="CHEBI:18420"/>
        <label>5</label>
    </ligand>
</feature>
<dbReference type="AlphaFoldDB" id="A0A401ZHW2"/>
<evidence type="ECO:0000313" key="5">
    <source>
        <dbReference type="Proteomes" id="UP000287224"/>
    </source>
</evidence>
<evidence type="ECO:0000313" key="4">
    <source>
        <dbReference type="EMBL" id="GCE06438.1"/>
    </source>
</evidence>
<comment type="caution">
    <text evidence="1">Lacks conserved residue(s) required for the propagation of feature annotation.</text>
</comment>
<dbReference type="EC" id="2.7.4.16" evidence="1"/>
<feature type="binding site" evidence="1">
    <location>
        <position position="335"/>
    </location>
    <ligand>
        <name>substrate</name>
    </ligand>
</feature>
<feature type="binding site" evidence="1">
    <location>
        <begin position="125"/>
        <end position="126"/>
    </location>
    <ligand>
        <name>ATP</name>
        <dbReference type="ChEBI" id="CHEBI:30616"/>
    </ligand>
</feature>
<dbReference type="NCBIfam" id="TIGR01379">
    <property type="entry name" value="thiL"/>
    <property type="match status" value="1"/>
</dbReference>
<dbReference type="HAMAP" id="MF_02128">
    <property type="entry name" value="TMP_kinase"/>
    <property type="match status" value="1"/>
</dbReference>
<dbReference type="GO" id="GO:0009228">
    <property type="term" value="P:thiamine biosynthetic process"/>
    <property type="evidence" value="ECO:0007669"/>
    <property type="project" value="UniProtKB-KW"/>
</dbReference>
<dbReference type="OrthoDB" id="9802811at2"/>
<dbReference type="InterPro" id="IPR010918">
    <property type="entry name" value="PurM-like_C_dom"/>
</dbReference>
<accession>A0A401ZHW2</accession>
<feature type="domain" description="PurM-like C-terminal" evidence="3">
    <location>
        <begin position="159"/>
        <end position="312"/>
    </location>
</feature>
<keyword evidence="1" id="KW-0067">ATP-binding</keyword>
<feature type="binding site" evidence="1">
    <location>
        <position position="108"/>
    </location>
    <ligand>
        <name>ATP</name>
        <dbReference type="ChEBI" id="CHEBI:30616"/>
    </ligand>
</feature>
<feature type="binding site" evidence="1">
    <location>
        <position position="78"/>
    </location>
    <ligand>
        <name>Mg(2+)</name>
        <dbReference type="ChEBI" id="CHEBI:18420"/>
        <label>3</label>
    </ligand>
</feature>
<keyword evidence="1" id="KW-0460">Magnesium</keyword>
<keyword evidence="5" id="KW-1185">Reference proteome</keyword>
<comment type="catalytic activity">
    <reaction evidence="1">
        <text>thiamine phosphate + ATP = thiamine diphosphate + ADP</text>
        <dbReference type="Rhea" id="RHEA:15913"/>
        <dbReference type="ChEBI" id="CHEBI:30616"/>
        <dbReference type="ChEBI" id="CHEBI:37575"/>
        <dbReference type="ChEBI" id="CHEBI:58937"/>
        <dbReference type="ChEBI" id="CHEBI:456216"/>
        <dbReference type="EC" id="2.7.4.16"/>
    </reaction>
</comment>
<feature type="binding site" evidence="1">
    <location>
        <position position="56"/>
    </location>
    <ligand>
        <name>substrate</name>
    </ligand>
</feature>
<dbReference type="PANTHER" id="PTHR30270:SF0">
    <property type="entry name" value="THIAMINE-MONOPHOSPHATE KINASE"/>
    <property type="match status" value="1"/>
</dbReference>
<dbReference type="Pfam" id="PF00586">
    <property type="entry name" value="AIRS"/>
    <property type="match status" value="1"/>
</dbReference>
<sequence>MDISAFGEFELIARLTAGLAVPASGDIGVGDDCALLDLGRGDLLLATCDSQVEGVHFTLQSSPLEHIGRKTLAINLSDIAAMGGTPRYALVSLLLPPRLSIEALDGIYAGLRAQAQRFDTAIVGGNISSTGGSPQLVIDITLLGTVERGHALLRSGAHAGDLICVTGSLGDSAAGLQTFLRPAANVSPQDLQALRERHTSPEPRVREGQLLGSLEGGKVTAMLDISDGLSGDLTHLCERSGCGARVDLASIPLSSPLLRVARSLQHDPLDWALHGGEDYELLFTLRPSALDEVRSALQQQCATPLTVIGEIQPLTSGLTLSYPDGHSEPLHPHSWDHLKKENKV</sequence>
<keyword evidence="1" id="KW-0479">Metal-binding</keyword>
<feature type="binding site" evidence="1">
    <location>
        <position position="47"/>
    </location>
    <ligand>
        <name>Mg(2+)</name>
        <dbReference type="ChEBI" id="CHEBI:18420"/>
        <label>4</label>
    </ligand>
</feature>
<dbReference type="GO" id="GO:0009030">
    <property type="term" value="F:thiamine-phosphate kinase activity"/>
    <property type="evidence" value="ECO:0007669"/>
    <property type="project" value="UniProtKB-UniRule"/>
</dbReference>
<dbReference type="RefSeq" id="WP_160145960.1">
    <property type="nucleotide sequence ID" value="NZ_BIFQ01000001.1"/>
</dbReference>
<comment type="miscellaneous">
    <text evidence="1">Reaction mechanism of ThiL seems to utilize a direct, inline transfer of the gamma-phosphate of ATP to TMP rather than a phosphorylated enzyme intermediate.</text>
</comment>
<dbReference type="InterPro" id="IPR036921">
    <property type="entry name" value="PurM-like_N_sf"/>
</dbReference>
<dbReference type="InterPro" id="IPR006283">
    <property type="entry name" value="ThiL-like"/>
</dbReference>
<comment type="pathway">
    <text evidence="1">Cofactor biosynthesis; thiamine diphosphate biosynthesis; thiamine diphosphate from thiamine phosphate: step 1/1.</text>
</comment>
<feature type="binding site" evidence="1">
    <location>
        <position position="277"/>
    </location>
    <ligand>
        <name>substrate</name>
    </ligand>
</feature>
<keyword evidence="1 4" id="KW-0418">Kinase</keyword>
<feature type="binding site" evidence="1">
    <location>
        <position position="32"/>
    </location>
    <ligand>
        <name>Mg(2+)</name>
        <dbReference type="ChEBI" id="CHEBI:18420"/>
        <label>4</label>
    </ligand>
</feature>
<reference evidence="5" key="1">
    <citation type="submission" date="2018-12" db="EMBL/GenBank/DDBJ databases">
        <title>Tengunoibacter tsumagoiensis gen. nov., sp. nov., Dictyobacter kobayashii sp. nov., D. alpinus sp. nov., and D. joshuensis sp. nov. and description of Dictyobacteraceae fam. nov. within the order Ktedonobacterales isolated from Tengu-no-mugimeshi.</title>
        <authorList>
            <person name="Wang C.M."/>
            <person name="Zheng Y."/>
            <person name="Sakai Y."/>
            <person name="Toyoda A."/>
            <person name="Minakuchi Y."/>
            <person name="Abe K."/>
            <person name="Yokota A."/>
            <person name="Yabe S."/>
        </authorList>
    </citation>
    <scope>NUCLEOTIDE SEQUENCE [LARGE SCALE GENOMIC DNA]</scope>
    <source>
        <strain evidence="5">S-27</strain>
    </source>
</reference>
<dbReference type="GO" id="GO:0009229">
    <property type="term" value="P:thiamine diphosphate biosynthetic process"/>
    <property type="evidence" value="ECO:0007669"/>
    <property type="project" value="UniProtKB-UniRule"/>
</dbReference>
<name>A0A401ZHW2_9CHLR</name>
<dbReference type="CDD" id="cd02194">
    <property type="entry name" value="ThiL"/>
    <property type="match status" value="1"/>
</dbReference>
<dbReference type="UniPathway" id="UPA00060">
    <property type="reaction ID" value="UER00142"/>
</dbReference>
<keyword evidence="1" id="KW-0547">Nucleotide-binding</keyword>
<comment type="similarity">
    <text evidence="1">Belongs to the thiamine-monophosphate kinase family.</text>
</comment>
<dbReference type="PANTHER" id="PTHR30270">
    <property type="entry name" value="THIAMINE-MONOPHOSPHATE KINASE"/>
    <property type="match status" value="1"/>
</dbReference>
<dbReference type="GO" id="GO:0000287">
    <property type="term" value="F:magnesium ion binding"/>
    <property type="evidence" value="ECO:0007669"/>
    <property type="project" value="UniProtKB-UniRule"/>
</dbReference>
<comment type="function">
    <text evidence="1">Catalyzes the ATP-dependent phosphorylation of thiamine-monophosphate (TMP) to form thiamine-pyrophosphate (TPP), the active form of vitamin B1.</text>
</comment>